<dbReference type="KEGG" id="pmet:G4Y79_15955"/>
<gene>
    <name evidence="3" type="ORF">G4Y79_15955</name>
</gene>
<keyword evidence="1" id="KW-0732">Signal</keyword>
<name>A0A7S8ID55_9CHLR</name>
<dbReference type="InterPro" id="IPR011042">
    <property type="entry name" value="6-blade_b-propeller_TolB-like"/>
</dbReference>
<organism evidence="3 4">
    <name type="scientific">Phototrophicus methaneseepsis</name>
    <dbReference type="NCBI Taxonomy" id="2710758"/>
    <lineage>
        <taxon>Bacteria</taxon>
        <taxon>Bacillati</taxon>
        <taxon>Chloroflexota</taxon>
        <taxon>Candidatus Thermofontia</taxon>
        <taxon>Phototrophicales</taxon>
        <taxon>Phototrophicaceae</taxon>
        <taxon>Phototrophicus</taxon>
    </lineage>
</organism>
<dbReference type="InterPro" id="IPR011098">
    <property type="entry name" value="G5_dom"/>
</dbReference>
<dbReference type="EMBL" id="CP062983">
    <property type="protein sequence ID" value="QPC81196.1"/>
    <property type="molecule type" value="Genomic_DNA"/>
</dbReference>
<dbReference type="RefSeq" id="WP_195169269.1">
    <property type="nucleotide sequence ID" value="NZ_CP062983.1"/>
</dbReference>
<dbReference type="SUPFAM" id="SSF69304">
    <property type="entry name" value="Tricorn protease N-terminal domain"/>
    <property type="match status" value="1"/>
</dbReference>
<dbReference type="GO" id="GO:0006508">
    <property type="term" value="P:proteolysis"/>
    <property type="evidence" value="ECO:0007669"/>
    <property type="project" value="InterPro"/>
</dbReference>
<evidence type="ECO:0000313" key="3">
    <source>
        <dbReference type="EMBL" id="QPC81196.1"/>
    </source>
</evidence>
<sequence length="525" mass="57863">MIAMLFFTACMPEEPESIPVVSVIEGGIERTYEMPESRTVDEFLADLDIEIGELDRVTPPKFIQLTDGTRITIVRVEERTECEVEEIAYQQRRIPREGLQPDEEYIVQTGKNGSQNVCYRITIEDGVERSRTQAGEPTIIEQPVDELIVYGSTQDPTPIPIAGTLAYINNNNAWAIKGNTQSKQQLTANSDLDNMVMSLSPDGQYLLYTAEPDNSDDFVNELWLINTSGANDPIPLVLTDVLQAEWVPGETNVISYSTGEVASAAPFWTAHNNVWTARIDPITGESLNPRLLVPESIGGYIGWWGTVYQWAPDGSQLAWSRADSVGIINADGEESTVANYPYLRTSGPWSWRTSLSWSWDGERLAFVVHGPPPGSEPVESSPIFNLTVGSPDGELIATVVDGAGMWSSPKFSPPVSEPGATYENGYLAYLRARDRIPTANGEYDRYDLIVADRDGSNARVLFPSENQAGIQPGRTGLTSHDFVWSPDGRMIAVIYLGDLWIIDVTSGAAYQLTFDGQSAYPVWSS</sequence>
<dbReference type="AlphaFoldDB" id="A0A7S8ID55"/>
<evidence type="ECO:0000313" key="4">
    <source>
        <dbReference type="Proteomes" id="UP000594468"/>
    </source>
</evidence>
<dbReference type="Pfam" id="PF07676">
    <property type="entry name" value="PD40"/>
    <property type="match status" value="1"/>
</dbReference>
<proteinExistence type="predicted"/>
<dbReference type="InterPro" id="IPR002469">
    <property type="entry name" value="Peptidase_S9B_N"/>
</dbReference>
<evidence type="ECO:0000256" key="1">
    <source>
        <dbReference type="ARBA" id="ARBA00022729"/>
    </source>
</evidence>
<dbReference type="PROSITE" id="PS51109">
    <property type="entry name" value="G5"/>
    <property type="match status" value="1"/>
</dbReference>
<dbReference type="InterPro" id="IPR011659">
    <property type="entry name" value="WD40"/>
</dbReference>
<reference evidence="3 4" key="1">
    <citation type="submission" date="2020-02" db="EMBL/GenBank/DDBJ databases">
        <authorList>
            <person name="Zheng R.K."/>
            <person name="Sun C.M."/>
        </authorList>
    </citation>
    <scope>NUCLEOTIDE SEQUENCE [LARGE SCALE GENOMIC DNA]</scope>
    <source>
        <strain evidence="4">rifampicinis</strain>
    </source>
</reference>
<dbReference type="Pfam" id="PF00930">
    <property type="entry name" value="DPPIV_N"/>
    <property type="match status" value="1"/>
</dbReference>
<keyword evidence="4" id="KW-1185">Reference proteome</keyword>
<dbReference type="InterPro" id="IPR007137">
    <property type="entry name" value="DUF348"/>
</dbReference>
<dbReference type="Pfam" id="PF07501">
    <property type="entry name" value="G5"/>
    <property type="match status" value="1"/>
</dbReference>
<evidence type="ECO:0000259" key="2">
    <source>
        <dbReference type="PROSITE" id="PS51109"/>
    </source>
</evidence>
<accession>A0A7S8ID55</accession>
<feature type="domain" description="G5" evidence="2">
    <location>
        <begin position="73"/>
        <end position="154"/>
    </location>
</feature>
<dbReference type="Gene3D" id="2.20.230.10">
    <property type="entry name" value="Resuscitation-promoting factor rpfb"/>
    <property type="match status" value="1"/>
</dbReference>
<dbReference type="Pfam" id="PF03990">
    <property type="entry name" value="DUF348"/>
    <property type="match status" value="1"/>
</dbReference>
<dbReference type="Proteomes" id="UP000594468">
    <property type="component" value="Chromosome"/>
</dbReference>
<dbReference type="SMART" id="SM01208">
    <property type="entry name" value="G5"/>
    <property type="match status" value="1"/>
</dbReference>
<protein>
    <submittedName>
        <fullName evidence="3">G5 domain-containing protein</fullName>
    </submittedName>
</protein>
<dbReference type="Gene3D" id="2.120.10.30">
    <property type="entry name" value="TolB, C-terminal domain"/>
    <property type="match status" value="1"/>
</dbReference>